<reference evidence="1" key="1">
    <citation type="submission" date="2018-02" db="EMBL/GenBank/DDBJ databases">
        <title>Rhizophora mucronata_Transcriptome.</title>
        <authorList>
            <person name="Meera S.P."/>
            <person name="Sreeshan A."/>
            <person name="Augustine A."/>
        </authorList>
    </citation>
    <scope>NUCLEOTIDE SEQUENCE</scope>
    <source>
        <tissue evidence="1">Leaf</tissue>
    </source>
</reference>
<organism evidence="1">
    <name type="scientific">Rhizophora mucronata</name>
    <name type="common">Asiatic mangrove</name>
    <dbReference type="NCBI Taxonomy" id="61149"/>
    <lineage>
        <taxon>Eukaryota</taxon>
        <taxon>Viridiplantae</taxon>
        <taxon>Streptophyta</taxon>
        <taxon>Embryophyta</taxon>
        <taxon>Tracheophyta</taxon>
        <taxon>Spermatophyta</taxon>
        <taxon>Magnoliopsida</taxon>
        <taxon>eudicotyledons</taxon>
        <taxon>Gunneridae</taxon>
        <taxon>Pentapetalae</taxon>
        <taxon>rosids</taxon>
        <taxon>fabids</taxon>
        <taxon>Malpighiales</taxon>
        <taxon>Rhizophoraceae</taxon>
        <taxon>Rhizophora</taxon>
    </lineage>
</organism>
<evidence type="ECO:0000313" key="1">
    <source>
        <dbReference type="EMBL" id="MBW93381.1"/>
    </source>
</evidence>
<proteinExistence type="predicted"/>
<accession>A0A2P2JIU4</accession>
<dbReference type="EMBL" id="GGEC01012898">
    <property type="protein sequence ID" value="MBW93381.1"/>
    <property type="molecule type" value="Transcribed_RNA"/>
</dbReference>
<name>A0A2P2JIU4_RHIMU</name>
<dbReference type="AlphaFoldDB" id="A0A2P2JIU4"/>
<protein>
    <submittedName>
        <fullName evidence="1">Uncharacterized protein</fullName>
    </submittedName>
</protein>
<sequence length="39" mass="4830">MPANCGVEYCLRRNPSECRRFWRTCELTYLLQFEARRFI</sequence>